<evidence type="ECO:0000259" key="6">
    <source>
        <dbReference type="Pfam" id="PF01765"/>
    </source>
</evidence>
<accession>A0ABQ5RQR3</accession>
<dbReference type="PANTHER" id="PTHR20982">
    <property type="entry name" value="RIBOSOME RECYCLING FACTOR"/>
    <property type="match status" value="1"/>
</dbReference>
<dbReference type="Pfam" id="PF01765">
    <property type="entry name" value="RRF"/>
    <property type="match status" value="1"/>
</dbReference>
<dbReference type="EMBL" id="BSDZ01000004">
    <property type="protein sequence ID" value="GLI59362.1"/>
    <property type="molecule type" value="Genomic_DNA"/>
</dbReference>
<protein>
    <recommendedName>
        <fullName evidence="3">Ribosome-recycling factor, chloroplastic</fullName>
    </recommendedName>
    <alternativeName>
        <fullName evidence="5">Ribosome-releasing factor, chloroplastic</fullName>
    </alternativeName>
</protein>
<keyword evidence="4" id="KW-0648">Protein biosynthesis</keyword>
<dbReference type="InterPro" id="IPR023584">
    <property type="entry name" value="Ribosome_recyc_fac_dom"/>
</dbReference>
<comment type="function">
    <text evidence="1">Responsible for the release of ribosomes from messenger RNA at the termination of chloroplastic protein biosynthesis.</text>
</comment>
<evidence type="ECO:0000313" key="8">
    <source>
        <dbReference type="Proteomes" id="UP001165090"/>
    </source>
</evidence>
<dbReference type="InterPro" id="IPR036191">
    <property type="entry name" value="RRF_sf"/>
</dbReference>
<dbReference type="Proteomes" id="UP001165090">
    <property type="component" value="Unassembled WGS sequence"/>
</dbReference>
<organism evidence="7 8">
    <name type="scientific">Volvox africanus</name>
    <dbReference type="NCBI Taxonomy" id="51714"/>
    <lineage>
        <taxon>Eukaryota</taxon>
        <taxon>Viridiplantae</taxon>
        <taxon>Chlorophyta</taxon>
        <taxon>core chlorophytes</taxon>
        <taxon>Chlorophyceae</taxon>
        <taxon>CS clade</taxon>
        <taxon>Chlamydomonadales</taxon>
        <taxon>Volvocaceae</taxon>
        <taxon>Volvox</taxon>
    </lineage>
</organism>
<evidence type="ECO:0000256" key="4">
    <source>
        <dbReference type="ARBA" id="ARBA00022917"/>
    </source>
</evidence>
<dbReference type="Gene3D" id="1.10.132.20">
    <property type="entry name" value="Ribosome-recycling factor"/>
    <property type="match status" value="1"/>
</dbReference>
<reference evidence="7 8" key="1">
    <citation type="journal article" date="2023" name="IScience">
        <title>Expanded male sex-determining region conserved during the evolution of homothallism in the green alga Volvox.</title>
        <authorList>
            <person name="Yamamoto K."/>
            <person name="Matsuzaki R."/>
            <person name="Mahakham W."/>
            <person name="Heman W."/>
            <person name="Sekimoto H."/>
            <person name="Kawachi M."/>
            <person name="Minakuchi Y."/>
            <person name="Toyoda A."/>
            <person name="Nozaki H."/>
        </authorList>
    </citation>
    <scope>NUCLEOTIDE SEQUENCE [LARGE SCALE GENOMIC DNA]</scope>
    <source>
        <strain evidence="7 8">NIES-4468</strain>
    </source>
</reference>
<evidence type="ECO:0000256" key="1">
    <source>
        <dbReference type="ARBA" id="ARBA00002952"/>
    </source>
</evidence>
<feature type="domain" description="Ribosome recycling factor" evidence="6">
    <location>
        <begin position="115"/>
        <end position="272"/>
    </location>
</feature>
<evidence type="ECO:0000256" key="3">
    <source>
        <dbReference type="ARBA" id="ARBA00014063"/>
    </source>
</evidence>
<feature type="non-terminal residue" evidence="7">
    <location>
        <position position="1"/>
    </location>
</feature>
<dbReference type="CDD" id="cd00520">
    <property type="entry name" value="RRF"/>
    <property type="match status" value="1"/>
</dbReference>
<evidence type="ECO:0000256" key="2">
    <source>
        <dbReference type="ARBA" id="ARBA00005912"/>
    </source>
</evidence>
<comment type="similarity">
    <text evidence="2">Belongs to the RRF family.</text>
</comment>
<name>A0ABQ5RQR3_9CHLO</name>
<evidence type="ECO:0000313" key="7">
    <source>
        <dbReference type="EMBL" id="GLI59362.1"/>
    </source>
</evidence>
<dbReference type="NCBIfam" id="TIGR00496">
    <property type="entry name" value="frr"/>
    <property type="match status" value="1"/>
</dbReference>
<sequence>RRRMSFVRAPQTCSLQAAPVPKTLVFRAYSFRTSGRAFVPIEQSVNCHRDVASRMSVVLFAKGGKGGKGGKAETAVKEEKGGKAAAGGIDVQKIAADAKKDADERMKKCLNVVAEGFNTIRTGRANPAILDKITVDYFGAPTPLKQMGAVTVPDAQTLMIAPFDRSTLRDIERAIQESDIGINPNNDGERIRLVMPPMTQERRKDLAKQVSKMTEDGKVAVRNVRKDAMKKTEKVELPKDDKKALEDDIQKLTDSYVKKLDDMSKTKTDEVLKL</sequence>
<dbReference type="InterPro" id="IPR002661">
    <property type="entry name" value="Ribosome_recyc_fac"/>
</dbReference>
<dbReference type="Gene3D" id="3.30.1360.40">
    <property type="match status" value="1"/>
</dbReference>
<keyword evidence="8" id="KW-1185">Reference proteome</keyword>
<proteinExistence type="inferred from homology"/>
<gene>
    <name evidence="7" type="ORF">VaNZ11_001226</name>
</gene>
<evidence type="ECO:0000256" key="5">
    <source>
        <dbReference type="ARBA" id="ARBA00032397"/>
    </source>
</evidence>
<dbReference type="PANTHER" id="PTHR20982:SF3">
    <property type="entry name" value="MITOCHONDRIAL RIBOSOME RECYCLING FACTOR PSEUDO 1"/>
    <property type="match status" value="1"/>
</dbReference>
<dbReference type="SUPFAM" id="SSF55194">
    <property type="entry name" value="Ribosome recycling factor, RRF"/>
    <property type="match status" value="1"/>
</dbReference>
<comment type="caution">
    <text evidence="7">The sequence shown here is derived from an EMBL/GenBank/DDBJ whole genome shotgun (WGS) entry which is preliminary data.</text>
</comment>
<dbReference type="HAMAP" id="MF_00040">
    <property type="entry name" value="RRF"/>
    <property type="match status" value="1"/>
</dbReference>